<evidence type="ECO:0000256" key="8">
    <source>
        <dbReference type="RuleBase" id="RU363098"/>
    </source>
</evidence>
<keyword evidence="3 8" id="KW-0808">Transferase</keyword>
<evidence type="ECO:0000256" key="1">
    <source>
        <dbReference type="ARBA" id="ARBA00005762"/>
    </source>
</evidence>
<dbReference type="PANTHER" id="PTHR23079">
    <property type="entry name" value="RNA-DEPENDENT RNA POLYMERASE"/>
    <property type="match status" value="1"/>
</dbReference>
<dbReference type="GO" id="GO:0003723">
    <property type="term" value="F:RNA binding"/>
    <property type="evidence" value="ECO:0007669"/>
    <property type="project" value="UniProtKB-KW"/>
</dbReference>
<dbReference type="Pfam" id="PF05183">
    <property type="entry name" value="RdRP"/>
    <property type="match status" value="1"/>
</dbReference>
<accession>A0A3N4IBM4</accession>
<keyword evidence="5 8" id="KW-0694">RNA-binding</keyword>
<sequence length="1254" mass="142052">MEIFIGGISYGMSEKALRKNLKGPLSTFNISAFHIQVINKKGIAFLTVPTFEQGQQFLLWYGIPPQQRQPRRGPPQRPRKQIQVHGKFLQFNQSNKNPNQYDRSLIRSLERGQREVVKIQSNHAHEKEKRTFHLSGFEVGTWSLEDVEPSHVFLSSFKSTSSGRIHIGKHSMGMTVYLNRPSYQDDGKMRISYNSIVSIIVGQQGDHPTVTLTMHHAPKFYRVPKAQDDLYELTNAFANFTLTPAQWEAQKAKRVPHLDIKGEFQHEMIAPFCFVYRFILASEDDLHDLEQLAGKDGVPSMTRLQTISRNNLEKFKDNFVRMLHFVSPATSPFNFNFRISFQLTSLFSNGVLPPEKIVALLPSVTSLCSKIGSDAAAFVLRTFQDELADIYPDPTNQKKPMTDLDLATLLDEVSRRKDSKLSRTEAEKTNNGQLAFIHSAIVTPAGLYFEGPRPEDANRVLRRYVDYQDYFLRVTFQDEDTDQISGERDTSLEPIYQRIKTYMDPTNPDGTVSENGSINIGGRRFTFLGFSGAGLRVRSVWFMAPFMTRTGVYMDAARVISELGDFSAIRNPGKYAARIGQAFSNTTASIEIPIEAEQLIPDVVTTEVVWDDEKNRHVELKRVFSDGCGTVSMEMLQRIHERSDLYKEKLPTVFQIRYRGAKGVISLDTTLEGDVLNLRESMVKFSIQDRSQMRTLEICSATVRPLPMYLNRPLIKILEDLGVPESTFTGRLSEALSEIRETASQPHMAASFLERNGVGVRDVGLPRLMKTLANIDMDFMDDPFLRQAYELAVVSVLRDIKYRARIEIPGSYTLMGCMDETAFLDEDQVFIRIEENNETKIITGRIVVTRAPAMHPGDVQFAEAVDVPLTSPLHNLRNCIVFSQRGNRDMPSKLSGGDLDGDLYNVILDPAFSPKRIFPPAIHPRVEALDLGRPVTVSDMVNFFVDFMQSDALGMISTRHQIAADLSQDGTFSDECLLLSKMAAVAVDFPKTGVKVDMTKLPRASKARPDFMSPVPLMKVGTAGTSGNDRIRLEPVKHERDFDDEDAEDAGVWKYYESFKILGKLFRSVNEQEILVNIQNTKRAPRDDNHLLMEVFKYARDQWARFFPDTTAADAVAGFLENAKELKEAYDEAVMELAKQFSFSNTHILREVEVFTCIIAGNGKANKRQKDAGHAMREQFSSLYRWITEQMRGGRQREGTYEKALGCVGVVVFMKCGQPEMKSFGWIAADVLLAEIARLERKERHELQLLRRTS</sequence>
<dbReference type="InterPro" id="IPR057503">
    <property type="entry name" value="PH_RdRP"/>
</dbReference>
<proteinExistence type="inferred from homology"/>
<evidence type="ECO:0000256" key="5">
    <source>
        <dbReference type="ARBA" id="ARBA00022884"/>
    </source>
</evidence>
<evidence type="ECO:0000313" key="13">
    <source>
        <dbReference type="Proteomes" id="UP000275078"/>
    </source>
</evidence>
<dbReference type="GO" id="GO:0003968">
    <property type="term" value="F:RNA-directed RNA polymerase activity"/>
    <property type="evidence" value="ECO:0007669"/>
    <property type="project" value="UniProtKB-KW"/>
</dbReference>
<evidence type="ECO:0000256" key="2">
    <source>
        <dbReference type="ARBA" id="ARBA00022484"/>
    </source>
</evidence>
<dbReference type="InterPro" id="IPR007855">
    <property type="entry name" value="RDRP"/>
</dbReference>
<dbReference type="OrthoDB" id="6513042at2759"/>
<evidence type="ECO:0000259" key="9">
    <source>
        <dbReference type="Pfam" id="PF05183"/>
    </source>
</evidence>
<dbReference type="InterPro" id="IPR057596">
    <property type="entry name" value="RDRP_core"/>
</dbReference>
<dbReference type="GO" id="GO:0030422">
    <property type="term" value="P:siRNA processing"/>
    <property type="evidence" value="ECO:0007669"/>
    <property type="project" value="TreeGrafter"/>
</dbReference>
<evidence type="ECO:0000256" key="6">
    <source>
        <dbReference type="ARBA" id="ARBA00023158"/>
    </source>
</evidence>
<keyword evidence="2 8" id="KW-0696">RNA-directed RNA polymerase</keyword>
<keyword evidence="6" id="KW-0943">RNA-mediated gene silencing</keyword>
<dbReference type="AlphaFoldDB" id="A0A3N4IBM4"/>
<evidence type="ECO:0000259" key="11">
    <source>
        <dbReference type="Pfam" id="PF26253"/>
    </source>
</evidence>
<dbReference type="PANTHER" id="PTHR23079:SF17">
    <property type="entry name" value="RNA-DEPENDENT RNA POLYMERASE"/>
    <property type="match status" value="1"/>
</dbReference>
<comment type="similarity">
    <text evidence="1 8">Belongs to the RdRP family.</text>
</comment>
<dbReference type="EC" id="2.7.7.48" evidence="8"/>
<dbReference type="Pfam" id="PF25358">
    <property type="entry name" value="PH_fung_RdRP"/>
    <property type="match status" value="1"/>
</dbReference>
<dbReference type="Pfam" id="PF26253">
    <property type="entry name" value="RdRP_head"/>
    <property type="match status" value="1"/>
</dbReference>
<gene>
    <name evidence="12" type="ORF">BJ508DRAFT_66649</name>
</gene>
<protein>
    <recommendedName>
        <fullName evidence="8">RNA-dependent RNA polymerase</fullName>
        <ecNumber evidence="8">2.7.7.48</ecNumber>
    </recommendedName>
</protein>
<dbReference type="Proteomes" id="UP000275078">
    <property type="component" value="Unassembled WGS sequence"/>
</dbReference>
<evidence type="ECO:0000256" key="3">
    <source>
        <dbReference type="ARBA" id="ARBA00022679"/>
    </source>
</evidence>
<dbReference type="InterPro" id="IPR058752">
    <property type="entry name" value="RDRP_C_head"/>
</dbReference>
<name>A0A3N4IBM4_ASCIM</name>
<dbReference type="GO" id="GO:0031380">
    <property type="term" value="C:nuclear RNA-directed RNA polymerase complex"/>
    <property type="evidence" value="ECO:0007669"/>
    <property type="project" value="TreeGrafter"/>
</dbReference>
<dbReference type="EMBL" id="ML119664">
    <property type="protein sequence ID" value="RPA83493.1"/>
    <property type="molecule type" value="Genomic_DNA"/>
</dbReference>
<keyword evidence="13" id="KW-1185">Reference proteome</keyword>
<reference evidence="12 13" key="1">
    <citation type="journal article" date="2018" name="Nat. Ecol. Evol.">
        <title>Pezizomycetes genomes reveal the molecular basis of ectomycorrhizal truffle lifestyle.</title>
        <authorList>
            <person name="Murat C."/>
            <person name="Payen T."/>
            <person name="Noel B."/>
            <person name="Kuo A."/>
            <person name="Morin E."/>
            <person name="Chen J."/>
            <person name="Kohler A."/>
            <person name="Krizsan K."/>
            <person name="Balestrini R."/>
            <person name="Da Silva C."/>
            <person name="Montanini B."/>
            <person name="Hainaut M."/>
            <person name="Levati E."/>
            <person name="Barry K.W."/>
            <person name="Belfiori B."/>
            <person name="Cichocki N."/>
            <person name="Clum A."/>
            <person name="Dockter R.B."/>
            <person name="Fauchery L."/>
            <person name="Guy J."/>
            <person name="Iotti M."/>
            <person name="Le Tacon F."/>
            <person name="Lindquist E.A."/>
            <person name="Lipzen A."/>
            <person name="Malagnac F."/>
            <person name="Mello A."/>
            <person name="Molinier V."/>
            <person name="Miyauchi S."/>
            <person name="Poulain J."/>
            <person name="Riccioni C."/>
            <person name="Rubini A."/>
            <person name="Sitrit Y."/>
            <person name="Splivallo R."/>
            <person name="Traeger S."/>
            <person name="Wang M."/>
            <person name="Zifcakova L."/>
            <person name="Wipf D."/>
            <person name="Zambonelli A."/>
            <person name="Paolocci F."/>
            <person name="Nowrousian M."/>
            <person name="Ottonello S."/>
            <person name="Baldrian P."/>
            <person name="Spatafora J.W."/>
            <person name="Henrissat B."/>
            <person name="Nagy L.G."/>
            <person name="Aury J.M."/>
            <person name="Wincker P."/>
            <person name="Grigoriev I.V."/>
            <person name="Bonfante P."/>
            <person name="Martin F.M."/>
        </authorList>
    </citation>
    <scope>NUCLEOTIDE SEQUENCE [LARGE SCALE GENOMIC DNA]</scope>
    <source>
        <strain evidence="12 13">RN42</strain>
    </source>
</reference>
<evidence type="ECO:0000256" key="7">
    <source>
        <dbReference type="ARBA" id="ARBA00048744"/>
    </source>
</evidence>
<organism evidence="12 13">
    <name type="scientific">Ascobolus immersus RN42</name>
    <dbReference type="NCBI Taxonomy" id="1160509"/>
    <lineage>
        <taxon>Eukaryota</taxon>
        <taxon>Fungi</taxon>
        <taxon>Dikarya</taxon>
        <taxon>Ascomycota</taxon>
        <taxon>Pezizomycotina</taxon>
        <taxon>Pezizomycetes</taxon>
        <taxon>Pezizales</taxon>
        <taxon>Ascobolaceae</taxon>
        <taxon>Ascobolus</taxon>
    </lineage>
</organism>
<feature type="domain" description="RDRP core" evidence="9">
    <location>
        <begin position="442"/>
        <end position="1069"/>
    </location>
</feature>
<keyword evidence="4 8" id="KW-0548">Nucleotidyltransferase</keyword>
<evidence type="ECO:0000256" key="4">
    <source>
        <dbReference type="ARBA" id="ARBA00022695"/>
    </source>
</evidence>
<dbReference type="STRING" id="1160509.A0A3N4IBM4"/>
<comment type="catalytic activity">
    <reaction evidence="7 8">
        <text>RNA(n) + a ribonucleoside 5'-triphosphate = RNA(n+1) + diphosphate</text>
        <dbReference type="Rhea" id="RHEA:21248"/>
        <dbReference type="Rhea" id="RHEA-COMP:14527"/>
        <dbReference type="Rhea" id="RHEA-COMP:17342"/>
        <dbReference type="ChEBI" id="CHEBI:33019"/>
        <dbReference type="ChEBI" id="CHEBI:61557"/>
        <dbReference type="ChEBI" id="CHEBI:140395"/>
        <dbReference type="EC" id="2.7.7.48"/>
    </reaction>
</comment>
<evidence type="ECO:0000313" key="12">
    <source>
        <dbReference type="EMBL" id="RPA83493.1"/>
    </source>
</evidence>
<feature type="domain" description="RdRP-like PH" evidence="10">
    <location>
        <begin position="130"/>
        <end position="309"/>
    </location>
</feature>
<feature type="domain" description="RDRP C-terminal head" evidence="11">
    <location>
        <begin position="1113"/>
        <end position="1242"/>
    </location>
</feature>
<evidence type="ECO:0000259" key="10">
    <source>
        <dbReference type="Pfam" id="PF25358"/>
    </source>
</evidence>